<dbReference type="AlphaFoldDB" id="E4XLS7"/>
<dbReference type="OrthoDB" id="10360110at2759"/>
<accession>E4XLS7</accession>
<dbReference type="Proteomes" id="UP000001307">
    <property type="component" value="Unassembled WGS sequence"/>
</dbReference>
<protein>
    <submittedName>
        <fullName evidence="1">Uncharacterized protein</fullName>
    </submittedName>
</protein>
<name>E4XLS7_OIKDI</name>
<gene>
    <name evidence="1" type="ORF">GSOID_T00014669001</name>
</gene>
<dbReference type="InParanoid" id="E4XLS7"/>
<organism evidence="1">
    <name type="scientific">Oikopleura dioica</name>
    <name type="common">Tunicate</name>
    <dbReference type="NCBI Taxonomy" id="34765"/>
    <lineage>
        <taxon>Eukaryota</taxon>
        <taxon>Metazoa</taxon>
        <taxon>Chordata</taxon>
        <taxon>Tunicata</taxon>
        <taxon>Appendicularia</taxon>
        <taxon>Copelata</taxon>
        <taxon>Oikopleuridae</taxon>
        <taxon>Oikopleura</taxon>
    </lineage>
</organism>
<evidence type="ECO:0000313" key="1">
    <source>
        <dbReference type="EMBL" id="CBY19756.1"/>
    </source>
</evidence>
<reference evidence="1" key="1">
    <citation type="journal article" date="2010" name="Science">
        <title>Plasticity of animal genome architecture unmasked by rapid evolution of a pelagic tunicate.</title>
        <authorList>
            <person name="Denoeud F."/>
            <person name="Henriet S."/>
            <person name="Mungpakdee S."/>
            <person name="Aury J.M."/>
            <person name="Da Silva C."/>
            <person name="Brinkmann H."/>
            <person name="Mikhaleva J."/>
            <person name="Olsen L.C."/>
            <person name="Jubin C."/>
            <person name="Canestro C."/>
            <person name="Bouquet J.M."/>
            <person name="Danks G."/>
            <person name="Poulain J."/>
            <person name="Campsteijn C."/>
            <person name="Adamski M."/>
            <person name="Cross I."/>
            <person name="Yadetie F."/>
            <person name="Muffato M."/>
            <person name="Louis A."/>
            <person name="Butcher S."/>
            <person name="Tsagkogeorga G."/>
            <person name="Konrad A."/>
            <person name="Singh S."/>
            <person name="Jensen M.F."/>
            <person name="Cong E.H."/>
            <person name="Eikeseth-Otteraa H."/>
            <person name="Noel B."/>
            <person name="Anthouard V."/>
            <person name="Porcel B.M."/>
            <person name="Kachouri-Lafond R."/>
            <person name="Nishino A."/>
            <person name="Ugolini M."/>
            <person name="Chourrout P."/>
            <person name="Nishida H."/>
            <person name="Aasland R."/>
            <person name="Huzurbazar S."/>
            <person name="Westhof E."/>
            <person name="Delsuc F."/>
            <person name="Lehrach H."/>
            <person name="Reinhardt R."/>
            <person name="Weissenbach J."/>
            <person name="Roy S.W."/>
            <person name="Artiguenave F."/>
            <person name="Postlethwait J.H."/>
            <person name="Manak J.R."/>
            <person name="Thompson E.M."/>
            <person name="Jaillon O."/>
            <person name="Du Pasquier L."/>
            <person name="Boudinot P."/>
            <person name="Liberles D.A."/>
            <person name="Volff J.N."/>
            <person name="Philippe H."/>
            <person name="Lenhard B."/>
            <person name="Roest Crollius H."/>
            <person name="Wincker P."/>
            <person name="Chourrout D."/>
        </authorList>
    </citation>
    <scope>NUCLEOTIDE SEQUENCE [LARGE SCALE GENOMIC DNA]</scope>
</reference>
<keyword evidence="2" id="KW-1185">Reference proteome</keyword>
<sequence length="614" mass="66496">MEVDWLPSGKQTTTIRRGCGSTYKLSQDADTVVCDGRKTAGFRRRHCIKTCSGEAGDDPCNKENDGIASELSAQVISSCKVCTSKSVADDAENDCASNLGTSQSCPEYARASCFAARSRNIEAGSTNGTSFVTHGCSAFTQQVQSCVTYSDATEDDTIANIEHQVCKQTCDVDNNCNNEVIGLPEEEPPTFCFVCTGYYNSIGVEIGSATGCYNLEIEQNSNKNLRQCSSTSKSCFTQMHVEWKANGEQQMQITRGCSDEPPPSAAKSTEFPVTCEASSDVSGAFLYSDCTQTFPIGKLGAPPANKDTEELEKAVSGVGLWNNGLQEPVISCHACEHFSSTDGDSKNSCDEQPGDETIKECPLYAQAGCFVSHTTREVLHGYRSRDTHRGCSTFNLATEGGVADLKPVCNGFKANDEEGQPREFNSCKQTCSTENCNNEEPVTRPETLSCFSCSETWSHLNTTVGSSDQGCFMDPGEEFIVECGPDDHMCAIEFEIDWLLNGQQNTIVRRSCTRGDREAGPGTECSVNSGSSANFHFKKCTETTRGSNSNSHLDILAYFANPTPVIDCYSCSHNSEQGADADNCLASNELLENEDFILKCGSWQAEGCFTGNRF</sequence>
<evidence type="ECO:0000313" key="2">
    <source>
        <dbReference type="Proteomes" id="UP000001307"/>
    </source>
</evidence>
<proteinExistence type="predicted"/>
<dbReference type="EMBL" id="FN653072">
    <property type="protein sequence ID" value="CBY19756.1"/>
    <property type="molecule type" value="Genomic_DNA"/>
</dbReference>